<accession>A0AAV7S0K7</accession>
<protein>
    <submittedName>
        <fullName evidence="2">Uncharacterized protein</fullName>
    </submittedName>
</protein>
<sequence>MWRRTINSQDILTEVLQWFVADTEGTSQLQRESSGSAGKWKAALRRFRVKSARAGVSADRDQSNEQGARNYLRNHPQKIHRQGTGRSGAPSAPSPQHGQPFPVRSTLTA</sequence>
<feature type="region of interest" description="Disordered" evidence="1">
    <location>
        <begin position="51"/>
        <end position="109"/>
    </location>
</feature>
<name>A0AAV7S0K7_PLEWA</name>
<proteinExistence type="predicted"/>
<dbReference type="Proteomes" id="UP001066276">
    <property type="component" value="Chromosome 5"/>
</dbReference>
<keyword evidence="3" id="KW-1185">Reference proteome</keyword>
<evidence type="ECO:0000313" key="2">
    <source>
        <dbReference type="EMBL" id="KAJ1156793.1"/>
    </source>
</evidence>
<comment type="caution">
    <text evidence="2">The sequence shown here is derived from an EMBL/GenBank/DDBJ whole genome shotgun (WGS) entry which is preliminary data.</text>
</comment>
<dbReference type="EMBL" id="JANPWB010000009">
    <property type="protein sequence ID" value="KAJ1156793.1"/>
    <property type="molecule type" value="Genomic_DNA"/>
</dbReference>
<organism evidence="2 3">
    <name type="scientific">Pleurodeles waltl</name>
    <name type="common">Iberian ribbed newt</name>
    <dbReference type="NCBI Taxonomy" id="8319"/>
    <lineage>
        <taxon>Eukaryota</taxon>
        <taxon>Metazoa</taxon>
        <taxon>Chordata</taxon>
        <taxon>Craniata</taxon>
        <taxon>Vertebrata</taxon>
        <taxon>Euteleostomi</taxon>
        <taxon>Amphibia</taxon>
        <taxon>Batrachia</taxon>
        <taxon>Caudata</taxon>
        <taxon>Salamandroidea</taxon>
        <taxon>Salamandridae</taxon>
        <taxon>Pleurodelinae</taxon>
        <taxon>Pleurodeles</taxon>
    </lineage>
</organism>
<gene>
    <name evidence="2" type="ORF">NDU88_009510</name>
</gene>
<reference evidence="2" key="1">
    <citation type="journal article" date="2022" name="bioRxiv">
        <title>Sequencing and chromosome-scale assembly of the giantPleurodeles waltlgenome.</title>
        <authorList>
            <person name="Brown T."/>
            <person name="Elewa A."/>
            <person name="Iarovenko S."/>
            <person name="Subramanian E."/>
            <person name="Araus A.J."/>
            <person name="Petzold A."/>
            <person name="Susuki M."/>
            <person name="Suzuki K.-i.T."/>
            <person name="Hayashi T."/>
            <person name="Toyoda A."/>
            <person name="Oliveira C."/>
            <person name="Osipova E."/>
            <person name="Leigh N.D."/>
            <person name="Simon A."/>
            <person name="Yun M.H."/>
        </authorList>
    </citation>
    <scope>NUCLEOTIDE SEQUENCE</scope>
    <source>
        <strain evidence="2">20211129_DDA</strain>
        <tissue evidence="2">Liver</tissue>
    </source>
</reference>
<evidence type="ECO:0000313" key="3">
    <source>
        <dbReference type="Proteomes" id="UP001066276"/>
    </source>
</evidence>
<dbReference type="AlphaFoldDB" id="A0AAV7S0K7"/>
<evidence type="ECO:0000256" key="1">
    <source>
        <dbReference type="SAM" id="MobiDB-lite"/>
    </source>
</evidence>